<organism evidence="1 2">
    <name type="scientific">Populus alba</name>
    <name type="common">White poplar</name>
    <dbReference type="NCBI Taxonomy" id="43335"/>
    <lineage>
        <taxon>Eukaryota</taxon>
        <taxon>Viridiplantae</taxon>
        <taxon>Streptophyta</taxon>
        <taxon>Embryophyta</taxon>
        <taxon>Tracheophyta</taxon>
        <taxon>Spermatophyta</taxon>
        <taxon>Magnoliopsida</taxon>
        <taxon>eudicotyledons</taxon>
        <taxon>Gunneridae</taxon>
        <taxon>Pentapetalae</taxon>
        <taxon>rosids</taxon>
        <taxon>fabids</taxon>
        <taxon>Malpighiales</taxon>
        <taxon>Salicaceae</taxon>
        <taxon>Saliceae</taxon>
        <taxon>Populus</taxon>
    </lineage>
</organism>
<gene>
    <name evidence="1" type="ORF">D5086_029880</name>
</gene>
<proteinExistence type="predicted"/>
<evidence type="ECO:0000313" key="1">
    <source>
        <dbReference type="EMBL" id="KAL3567229.1"/>
    </source>
</evidence>
<keyword evidence="2" id="KW-1185">Reference proteome</keyword>
<comment type="caution">
    <text evidence="1">The sequence shown here is derived from an EMBL/GenBank/DDBJ whole genome shotgun (WGS) entry which is preliminary data.</text>
</comment>
<sequence>MIVNSLSLSLSALLGNPPVTLPTTSSSFTVRSHGIAGSYLVRPSLILSSFLNFITVGLLGTTLLGTNFKAADQLSSNRQTDKLSIHLEKRA</sequence>
<dbReference type="Proteomes" id="UP000309997">
    <property type="component" value="Unassembled WGS sequence"/>
</dbReference>
<reference evidence="1 2" key="1">
    <citation type="journal article" date="2024" name="Plant Biotechnol. J.">
        <title>Genome and CRISPR/Cas9 system of a widespread forest tree (Populus alba) in the world.</title>
        <authorList>
            <person name="Liu Y.J."/>
            <person name="Jiang P.F."/>
            <person name="Han X.M."/>
            <person name="Li X.Y."/>
            <person name="Wang H.M."/>
            <person name="Wang Y.J."/>
            <person name="Wang X.X."/>
            <person name="Zeng Q.Y."/>
        </authorList>
    </citation>
    <scope>NUCLEOTIDE SEQUENCE [LARGE SCALE GENOMIC DNA]</scope>
    <source>
        <strain evidence="2">cv. PAL-ZL1</strain>
    </source>
</reference>
<name>A0ACC4AMQ8_POPAL</name>
<dbReference type="EMBL" id="RCHU02000017">
    <property type="protein sequence ID" value="KAL3567229.1"/>
    <property type="molecule type" value="Genomic_DNA"/>
</dbReference>
<protein>
    <submittedName>
        <fullName evidence="1">Uncharacterized protein</fullName>
    </submittedName>
</protein>
<evidence type="ECO:0000313" key="2">
    <source>
        <dbReference type="Proteomes" id="UP000309997"/>
    </source>
</evidence>
<accession>A0ACC4AMQ8</accession>